<feature type="transmembrane region" description="Helical" evidence="1">
    <location>
        <begin position="353"/>
        <end position="371"/>
    </location>
</feature>
<accession>A0A7U6GKH1</accession>
<feature type="transmembrane region" description="Helical" evidence="1">
    <location>
        <begin position="15"/>
        <end position="33"/>
    </location>
</feature>
<dbReference type="Proteomes" id="UP000031631">
    <property type="component" value="Chromosome"/>
</dbReference>
<keyword evidence="3" id="KW-1185">Reference proteome</keyword>
<dbReference type="EMBL" id="AP012273">
    <property type="protein sequence ID" value="BAO45315.1"/>
    <property type="molecule type" value="Genomic_DNA"/>
</dbReference>
<feature type="transmembrane region" description="Helical" evidence="1">
    <location>
        <begin position="204"/>
        <end position="228"/>
    </location>
</feature>
<feature type="transmembrane region" description="Helical" evidence="1">
    <location>
        <begin position="113"/>
        <end position="131"/>
    </location>
</feature>
<feature type="transmembrane region" description="Helical" evidence="1">
    <location>
        <begin position="303"/>
        <end position="321"/>
    </location>
</feature>
<dbReference type="AlphaFoldDB" id="A0A7U6GKH1"/>
<organism evidence="2 3">
    <name type="scientific">Thiolapillus brandeum</name>
    <dbReference type="NCBI Taxonomy" id="1076588"/>
    <lineage>
        <taxon>Bacteria</taxon>
        <taxon>Pseudomonadati</taxon>
        <taxon>Pseudomonadota</taxon>
        <taxon>Gammaproteobacteria</taxon>
        <taxon>Chromatiales</taxon>
        <taxon>Sedimenticolaceae</taxon>
        <taxon>Thiolapillus</taxon>
    </lineage>
</organism>
<feature type="transmembrane region" description="Helical" evidence="1">
    <location>
        <begin position="272"/>
        <end position="291"/>
    </location>
</feature>
<dbReference type="RefSeq" id="WP_052470165.1">
    <property type="nucleotide sequence ID" value="NZ_AP012273.1"/>
</dbReference>
<proteinExistence type="predicted"/>
<evidence type="ECO:0000256" key="1">
    <source>
        <dbReference type="SAM" id="Phobius"/>
    </source>
</evidence>
<feature type="transmembrane region" description="Helical" evidence="1">
    <location>
        <begin position="327"/>
        <end position="346"/>
    </location>
</feature>
<protein>
    <recommendedName>
        <fullName evidence="4">Glycosyltransferase RgtA/B/C/D-like domain-containing protein</fullName>
    </recommendedName>
</protein>
<feature type="transmembrane region" description="Helical" evidence="1">
    <location>
        <begin position="85"/>
        <end position="106"/>
    </location>
</feature>
<keyword evidence="1" id="KW-0472">Membrane</keyword>
<reference evidence="2 3" key="1">
    <citation type="journal article" date="2014" name="PLoS ONE">
        <title>Physiological and genomic features of a novel sulfur-oxidizing gammaproteobacterium belonging to a previously uncultivated symbiotic lineage isolated from a hydrothermal vent.</title>
        <authorList>
            <person name="Nunoura T."/>
            <person name="Takaki Y."/>
            <person name="Kazama H."/>
            <person name="Kakuta J."/>
            <person name="Shimamura S."/>
            <person name="Makita H."/>
            <person name="Hirai M."/>
            <person name="Miyazaki M."/>
            <person name="Takai K."/>
        </authorList>
    </citation>
    <scope>NUCLEOTIDE SEQUENCE [LARGE SCALE GENOMIC DNA]</scope>
    <source>
        <strain evidence="2 3">Hiromi1</strain>
    </source>
</reference>
<dbReference type="KEGG" id="tbn:TBH_C2405"/>
<feature type="transmembrane region" description="Helical" evidence="1">
    <location>
        <begin position="175"/>
        <end position="192"/>
    </location>
</feature>
<dbReference type="OrthoDB" id="2675565at2"/>
<sequence length="525" mass="59529">MNHYSVNKPTYPSTTYIIFLSVMLVVSMFLLKGNINLNLGDEGHLWYGAIQTAQGAVPILDFRSYDPGRYYWTAGWSQILGSGLISLRISNALFQIIGLALGLLAISRIITNRLLLVLIGLLFIVWMYPWYKLYEHSLALAAVYFALLLTENPSIKRHFIAGVLVGISAFFGRNYGVYFFISFLSLIIFIRIKSENDNLLNKLGIWLSGIVTGYLPMFVMIIFIPGFLNSFVESVRLIFSPGAPVLPTPIPWPWTLKFSSLTSLDDLRTCVISLMFILIPVFYLWSVIYFFRSRLDLSTPGARLTVASVFIGIPLMHHAAVRSGFPHLAQSIHPFLITLIALPFALNEKHRTWVASGSAVLILIMTLTTIVPTEAVQAVKKFQALNSDESSIVSYKLVEDSVWIPKHYAKYIELIREFAERNLGENENILIAPYEPGLYPILGKTSPTWDPYPLFPAKPEHQRQIIISLHKKNVKWALISNKAMDGMSQRRFSNTHNIVWQYLMDNYEVVKLPGLPRDSLLLHKI</sequence>
<keyword evidence="1" id="KW-0812">Transmembrane</keyword>
<gene>
    <name evidence="2" type="ORF">TBH_C2405</name>
</gene>
<keyword evidence="1" id="KW-1133">Transmembrane helix</keyword>
<evidence type="ECO:0000313" key="2">
    <source>
        <dbReference type="EMBL" id="BAO45315.1"/>
    </source>
</evidence>
<name>A0A7U6GKH1_9GAMM</name>
<evidence type="ECO:0008006" key="4">
    <source>
        <dbReference type="Google" id="ProtNLM"/>
    </source>
</evidence>
<evidence type="ECO:0000313" key="3">
    <source>
        <dbReference type="Proteomes" id="UP000031631"/>
    </source>
</evidence>